<evidence type="ECO:0000313" key="3">
    <source>
        <dbReference type="Proteomes" id="UP001373714"/>
    </source>
</evidence>
<organism evidence="2 3">
    <name type="scientific">Orbilia blumenaviensis</name>
    <dbReference type="NCBI Taxonomy" id="1796055"/>
    <lineage>
        <taxon>Eukaryota</taxon>
        <taxon>Fungi</taxon>
        <taxon>Dikarya</taxon>
        <taxon>Ascomycota</taxon>
        <taxon>Pezizomycotina</taxon>
        <taxon>Orbiliomycetes</taxon>
        <taxon>Orbiliales</taxon>
        <taxon>Orbiliaceae</taxon>
        <taxon>Orbilia</taxon>
    </lineage>
</organism>
<dbReference type="Proteomes" id="UP001373714">
    <property type="component" value="Unassembled WGS sequence"/>
</dbReference>
<comment type="caution">
    <text evidence="2">The sequence shown here is derived from an EMBL/GenBank/DDBJ whole genome shotgun (WGS) entry which is preliminary data.</text>
</comment>
<gene>
    <name evidence="2" type="ORF">TWF730_004836</name>
</gene>
<accession>A0AAV9VIQ1</accession>
<evidence type="ECO:0000313" key="2">
    <source>
        <dbReference type="EMBL" id="KAK6361086.1"/>
    </source>
</evidence>
<keyword evidence="3" id="KW-1185">Reference proteome</keyword>
<sequence length="93" mass="10526">MGRRINTGGFHVGNGEKLADLDDPFGRTGKGDDDNNDGWIGGERVRMDMEMGIGIDSRIGMGIGMGTGYRYKYRYRYRCRYGYGYRYGMDNDG</sequence>
<protein>
    <submittedName>
        <fullName evidence="2">Uncharacterized protein</fullName>
    </submittedName>
</protein>
<dbReference type="AlphaFoldDB" id="A0AAV9VIQ1"/>
<reference evidence="2 3" key="1">
    <citation type="submission" date="2019-10" db="EMBL/GenBank/DDBJ databases">
        <authorList>
            <person name="Palmer J.M."/>
        </authorList>
    </citation>
    <scope>NUCLEOTIDE SEQUENCE [LARGE SCALE GENOMIC DNA]</scope>
    <source>
        <strain evidence="2 3">TWF730</strain>
    </source>
</reference>
<proteinExistence type="predicted"/>
<feature type="region of interest" description="Disordered" evidence="1">
    <location>
        <begin position="1"/>
        <end position="39"/>
    </location>
</feature>
<name>A0AAV9VIQ1_9PEZI</name>
<dbReference type="EMBL" id="JAVHNS010000002">
    <property type="protein sequence ID" value="KAK6361086.1"/>
    <property type="molecule type" value="Genomic_DNA"/>
</dbReference>
<evidence type="ECO:0000256" key="1">
    <source>
        <dbReference type="SAM" id="MobiDB-lite"/>
    </source>
</evidence>